<comment type="similarity">
    <text evidence="3">Belongs to the tubulin--tyrosine ligase family.</text>
</comment>
<evidence type="ECO:0000256" key="14">
    <source>
        <dbReference type="SAM" id="MobiDB-lite"/>
    </source>
</evidence>
<evidence type="ECO:0000256" key="2">
    <source>
        <dbReference type="ARBA" id="ARBA00001958"/>
    </source>
</evidence>
<dbReference type="Gene3D" id="3.30.470.20">
    <property type="entry name" value="ATP-grasp fold, B domain"/>
    <property type="match status" value="1"/>
</dbReference>
<dbReference type="InterPro" id="IPR036770">
    <property type="entry name" value="Ankyrin_rpt-contain_sf"/>
</dbReference>
<feature type="compositionally biased region" description="Low complexity" evidence="14">
    <location>
        <begin position="1"/>
        <end position="16"/>
    </location>
</feature>
<dbReference type="OrthoDB" id="18862at2759"/>
<dbReference type="InterPro" id="IPR052492">
    <property type="entry name" value="Tubulin-tyrosine_ligase"/>
</dbReference>
<sequence>MNSNNNKKYYTNNKSNYRNKRRSKKNRSKNISRNIPIHEQLFQKIWSNVFLREEIFRNARGNDSGLDCDNYRLDKKISQLAVLLRRTRSHVDPCEFTFGSARRYHDICVSHKWMSKYKHFGLLVDKIMHPLYQAQPIDYSAIIEFLKHNHDYNVFVKLYNYKPELFSNVNGYIRYKTHRYTSQADNSKTIVDLACRSGSKQIVEYLLSKRYKIALDGVCNAVVSNSVDLVAFVLSLPYLRIARHVPLMNDAVSNSHFAMIKLLVENGYMHCDSNHLKLLFKRENYIQVLEYLVENCPHLFIKNNQALYSIAGKGHFELFKRLYIVVDKSTINRKLEDFIVASGNIELVKYYKTLVPSAYQKLSRRAMDVALVTGQYDALYFPTKTPTKDTLICAVRNGYWNVALNIIKEIPQGRLGYEHCDKIFLFGELIMNGQLELLVQCFNRIALPNLQDGRPNFTVNTSYLFKAFANKHYDELEYYLQHFRDNVITQSMLLLTLCKTKGSYDFLEFILKILAINVSVDSSFEIHIHPLIQCALHYGNHEYIQLIETYAPFQRVSYIPTFIAQTKTLLYGLDHKQSVGAIQLVPYGCRYSDCVSNFKFVTQNKSLDIHLTIKAFVTHFVSNNDAYMLGYIKDHHRDSLQKVDYFVCNRFCYGSKRIFANPRVMLQLLKDNQSLLYIHHLRINNLLVKDDFSSDQIKRLLEKSRDMNDSCSNKIPLSTLHYLERYKLVPIPLPNPPNTKPKTSNGRIPNQNSCEMVLKGYDISGKLAYFRLFEELYFKKQDDWVRVDAHTAPVGKDFQDTLRICGECTDTSMVPLLYTNLSIERNDNISHIRNAYCYENDDKYGENDRKRYENCREIPAHSIIRNAVPGYQLISDKYLLYKTLINLNSPYAVPTILFDKKGKQYVCSNSFNNVNENINNNVLFLKDPLKNKGEGIELFPNIESALEYIDQQHKQHEQQQSNNQEKFPRYLLQKEVIPKLLNGHKFDVRVNVVMVFNQKQTNVYLFDEYIVRSTSSQYIQTTGTTGNLEKKSQLTNFCYQINCDPNHKNIFLLSELADSDTMVASLEKATKHVFSNLIEKLNQLRHIGFSLFGLDFIFDQQGHPYLLEINYSPSMFQKSPDNVASACRKLLLSLPDLALNPLLNNQDPIETNFTHLLKYIYPTPNDDTDDDDFDLFK</sequence>
<evidence type="ECO:0000256" key="6">
    <source>
        <dbReference type="ARBA" id="ARBA00022741"/>
    </source>
</evidence>
<organism evidence="15 16">
    <name type="scientific">Polysphondylium violaceum</name>
    <dbReference type="NCBI Taxonomy" id="133409"/>
    <lineage>
        <taxon>Eukaryota</taxon>
        <taxon>Amoebozoa</taxon>
        <taxon>Evosea</taxon>
        <taxon>Eumycetozoa</taxon>
        <taxon>Dictyostelia</taxon>
        <taxon>Dictyosteliales</taxon>
        <taxon>Dictyosteliaceae</taxon>
        <taxon>Polysphondylium</taxon>
    </lineage>
</organism>
<comment type="subunit">
    <text evidence="4">Monomer.</text>
</comment>
<dbReference type="GO" id="GO:0000226">
    <property type="term" value="P:microtubule cytoskeleton organization"/>
    <property type="evidence" value="ECO:0007669"/>
    <property type="project" value="TreeGrafter"/>
</dbReference>
<gene>
    <name evidence="15" type="ORF">CYY_003124</name>
</gene>
<dbReference type="PANTHER" id="PTHR46570">
    <property type="entry name" value="TUBULIN--TYROSINE LIGASE"/>
    <property type="match status" value="1"/>
</dbReference>
<keyword evidence="7" id="KW-0067">ATP-binding</keyword>
<evidence type="ECO:0000313" key="16">
    <source>
        <dbReference type="Proteomes" id="UP000695562"/>
    </source>
</evidence>
<dbReference type="PANTHER" id="PTHR46570:SF1">
    <property type="entry name" value="TUBULIN--TYROSINE LIGASE"/>
    <property type="match status" value="1"/>
</dbReference>
<comment type="cofactor">
    <cofactor evidence="1">
        <name>Mg(2+)</name>
        <dbReference type="ChEBI" id="CHEBI:18420"/>
    </cofactor>
</comment>
<keyword evidence="5" id="KW-0436">Ligase</keyword>
<dbReference type="AlphaFoldDB" id="A0A8J4Q775"/>
<dbReference type="EC" id="6.3.2.25" evidence="11"/>
<keyword evidence="9" id="KW-0630">Potassium</keyword>
<proteinExistence type="inferred from homology"/>
<dbReference type="GO" id="GO:0005876">
    <property type="term" value="C:spindle microtubule"/>
    <property type="evidence" value="ECO:0007669"/>
    <property type="project" value="TreeGrafter"/>
</dbReference>
<dbReference type="PROSITE" id="PS51221">
    <property type="entry name" value="TTL"/>
    <property type="match status" value="1"/>
</dbReference>
<evidence type="ECO:0000256" key="4">
    <source>
        <dbReference type="ARBA" id="ARBA00011245"/>
    </source>
</evidence>
<dbReference type="InterPro" id="IPR004344">
    <property type="entry name" value="TTL/TTLL_fam"/>
</dbReference>
<evidence type="ECO:0000256" key="12">
    <source>
        <dbReference type="ARBA" id="ARBA00041021"/>
    </source>
</evidence>
<dbReference type="Pfam" id="PF03133">
    <property type="entry name" value="TTL"/>
    <property type="match status" value="1"/>
</dbReference>
<keyword evidence="6" id="KW-0547">Nucleotide-binding</keyword>
<keyword evidence="16" id="KW-1185">Reference proteome</keyword>
<evidence type="ECO:0000256" key="13">
    <source>
        <dbReference type="ARBA" id="ARBA00047950"/>
    </source>
</evidence>
<comment type="catalytic activity">
    <reaction evidence="13">
        <text>C-terminal L-alpha-aminoacyl-L-glutamyl-L-glutamyl-[tubulin] + L-tyrosine + ATP = C-terminal L-alpha-aminoacyl-L-glutamyl-L-glutamyl-L-tyrosyl-[tubulin] + ADP + phosphate + H(+)</text>
        <dbReference type="Rhea" id="RHEA:17605"/>
        <dbReference type="Rhea" id="RHEA-COMP:16434"/>
        <dbReference type="Rhea" id="RHEA-COMP:16435"/>
        <dbReference type="ChEBI" id="CHEBI:15378"/>
        <dbReference type="ChEBI" id="CHEBI:30616"/>
        <dbReference type="ChEBI" id="CHEBI:43474"/>
        <dbReference type="ChEBI" id="CHEBI:58315"/>
        <dbReference type="ChEBI" id="CHEBI:149554"/>
        <dbReference type="ChEBI" id="CHEBI:149555"/>
        <dbReference type="ChEBI" id="CHEBI:456216"/>
        <dbReference type="EC" id="6.3.2.25"/>
    </reaction>
</comment>
<feature type="compositionally biased region" description="Basic residues" evidence="14">
    <location>
        <begin position="17"/>
        <end position="30"/>
    </location>
</feature>
<dbReference type="SUPFAM" id="SSF140860">
    <property type="entry name" value="Pseudo ankyrin repeat-like"/>
    <property type="match status" value="1"/>
</dbReference>
<name>A0A8J4Q775_9MYCE</name>
<evidence type="ECO:0000256" key="3">
    <source>
        <dbReference type="ARBA" id="ARBA00006820"/>
    </source>
</evidence>
<dbReference type="SUPFAM" id="SSF56059">
    <property type="entry name" value="Glutathione synthetase ATP-binding domain-like"/>
    <property type="match status" value="1"/>
</dbReference>
<reference evidence="15" key="1">
    <citation type="submission" date="2020-01" db="EMBL/GenBank/DDBJ databases">
        <title>Development of genomics and gene disruption for Polysphondylium violaceum indicates a role for the polyketide synthase stlB in stalk morphogenesis.</title>
        <authorList>
            <person name="Narita B."/>
            <person name="Kawabe Y."/>
            <person name="Kin K."/>
            <person name="Saito T."/>
            <person name="Gibbs R."/>
            <person name="Kuspa A."/>
            <person name="Muzny D."/>
            <person name="Queller D."/>
            <person name="Richards S."/>
            <person name="Strassman J."/>
            <person name="Sucgang R."/>
            <person name="Worley K."/>
            <person name="Schaap P."/>
        </authorList>
    </citation>
    <scope>NUCLEOTIDE SEQUENCE</scope>
    <source>
        <strain evidence="15">QSvi11</strain>
    </source>
</reference>
<comment type="function">
    <text evidence="10">Catalyzes the post-translational addition of a tyrosine to the C-terminal end of detyrosinated alpha-tubulin.</text>
</comment>
<keyword evidence="8" id="KW-0460">Magnesium</keyword>
<comment type="cofactor">
    <cofactor evidence="2">
        <name>K(+)</name>
        <dbReference type="ChEBI" id="CHEBI:29103"/>
    </cofactor>
</comment>
<evidence type="ECO:0000256" key="9">
    <source>
        <dbReference type="ARBA" id="ARBA00022958"/>
    </source>
</evidence>
<evidence type="ECO:0000313" key="15">
    <source>
        <dbReference type="EMBL" id="KAF2075581.1"/>
    </source>
</evidence>
<accession>A0A8J4Q775</accession>
<dbReference type="Gene3D" id="1.25.40.20">
    <property type="entry name" value="Ankyrin repeat-containing domain"/>
    <property type="match status" value="1"/>
</dbReference>
<dbReference type="GO" id="GO:0004835">
    <property type="term" value="F:tubulin-tyrosine ligase activity"/>
    <property type="evidence" value="ECO:0007669"/>
    <property type="project" value="UniProtKB-EC"/>
</dbReference>
<evidence type="ECO:0000256" key="10">
    <source>
        <dbReference type="ARBA" id="ARBA00037791"/>
    </source>
</evidence>
<dbReference type="EMBL" id="AJWJ01000094">
    <property type="protein sequence ID" value="KAF2075581.1"/>
    <property type="molecule type" value="Genomic_DNA"/>
</dbReference>
<evidence type="ECO:0000256" key="1">
    <source>
        <dbReference type="ARBA" id="ARBA00001946"/>
    </source>
</evidence>
<protein>
    <recommendedName>
        <fullName evidence="12">Tubulin--tyrosine ligase</fullName>
        <ecNumber evidence="11">6.3.2.25</ecNumber>
    </recommendedName>
</protein>
<evidence type="ECO:0000256" key="5">
    <source>
        <dbReference type="ARBA" id="ARBA00022598"/>
    </source>
</evidence>
<evidence type="ECO:0000256" key="8">
    <source>
        <dbReference type="ARBA" id="ARBA00022842"/>
    </source>
</evidence>
<feature type="region of interest" description="Disordered" evidence="14">
    <location>
        <begin position="1"/>
        <end position="32"/>
    </location>
</feature>
<dbReference type="GO" id="GO:0005524">
    <property type="term" value="F:ATP binding"/>
    <property type="evidence" value="ECO:0007669"/>
    <property type="project" value="UniProtKB-KW"/>
</dbReference>
<dbReference type="Proteomes" id="UP000695562">
    <property type="component" value="Unassembled WGS sequence"/>
</dbReference>
<evidence type="ECO:0000256" key="7">
    <source>
        <dbReference type="ARBA" id="ARBA00022840"/>
    </source>
</evidence>
<comment type="caution">
    <text evidence="15">The sequence shown here is derived from an EMBL/GenBank/DDBJ whole genome shotgun (WGS) entry which is preliminary data.</text>
</comment>
<evidence type="ECO:0000256" key="11">
    <source>
        <dbReference type="ARBA" id="ARBA00038960"/>
    </source>
</evidence>